<protein>
    <recommendedName>
        <fullName evidence="3">DUF1018 domain-containing protein</fullName>
    </recommendedName>
</protein>
<dbReference type="Proteomes" id="UP000249746">
    <property type="component" value="Unassembled WGS sequence"/>
</dbReference>
<reference evidence="1 2" key="1">
    <citation type="submission" date="2017-03" db="EMBL/GenBank/DDBJ databases">
        <title>Genomic and clinical evidence uncovers the enterohepatic species Helicobacter valdiviensis as a potential human intestinal pathogen.</title>
        <authorList>
            <person name="Fresia P."/>
            <person name="Jara R."/>
            <person name="Sierra R."/>
            <person name="Ferres I."/>
            <person name="Greif G."/>
            <person name="Iraola G."/>
            <person name="Collado L."/>
        </authorList>
    </citation>
    <scope>NUCLEOTIDE SEQUENCE [LARGE SCALE GENOMIC DNA]</scope>
    <source>
        <strain evidence="1 2">WBE14</strain>
    </source>
</reference>
<dbReference type="RefSeq" id="WP_111230663.1">
    <property type="nucleotide sequence ID" value="NZ_NBIU01000055.1"/>
</dbReference>
<sequence>MTAKNSLKAHLIKIIHILKSKNGLSEEDYRYALKERYNKESSKDLSIEELREFAVFLGYEEKYLKHKRYYKEKANKGYATQKQINMINALWVKYSYKKSAWALREFINNIIKKRPLHLNSLNQEEANSIIQALKNLEARSKKS</sequence>
<dbReference type="AlphaFoldDB" id="A0A2W6NIQ6"/>
<dbReference type="InterPro" id="IPR009363">
    <property type="entry name" value="Phage_Mu_Gp16"/>
</dbReference>
<evidence type="ECO:0000313" key="1">
    <source>
        <dbReference type="EMBL" id="PZT47246.1"/>
    </source>
</evidence>
<keyword evidence="2" id="KW-1185">Reference proteome</keyword>
<evidence type="ECO:0000313" key="2">
    <source>
        <dbReference type="Proteomes" id="UP000249746"/>
    </source>
</evidence>
<dbReference type="Pfam" id="PF06252">
    <property type="entry name" value="GemA"/>
    <property type="match status" value="1"/>
</dbReference>
<dbReference type="OrthoDB" id="5363713at2"/>
<evidence type="ECO:0008006" key="3">
    <source>
        <dbReference type="Google" id="ProtNLM"/>
    </source>
</evidence>
<accession>A0A2W6NIQ6</accession>
<comment type="caution">
    <text evidence="1">The sequence shown here is derived from an EMBL/GenBank/DDBJ whole genome shotgun (WGS) entry which is preliminary data.</text>
</comment>
<organism evidence="1 2">
    <name type="scientific">Helicobacter valdiviensis</name>
    <dbReference type="NCBI Taxonomy" id="1458358"/>
    <lineage>
        <taxon>Bacteria</taxon>
        <taxon>Pseudomonadati</taxon>
        <taxon>Campylobacterota</taxon>
        <taxon>Epsilonproteobacteria</taxon>
        <taxon>Campylobacterales</taxon>
        <taxon>Helicobacteraceae</taxon>
        <taxon>Helicobacter</taxon>
    </lineage>
</organism>
<dbReference type="EMBL" id="NBIU01000055">
    <property type="protein sequence ID" value="PZT47246.1"/>
    <property type="molecule type" value="Genomic_DNA"/>
</dbReference>
<name>A0A2W6NIQ6_9HELI</name>
<gene>
    <name evidence="1" type="ORF">B6S12_10095</name>
</gene>
<proteinExistence type="predicted"/>